<proteinExistence type="predicted"/>
<evidence type="ECO:0000313" key="2">
    <source>
        <dbReference type="EMBL" id="GAI34678.1"/>
    </source>
</evidence>
<protein>
    <submittedName>
        <fullName evidence="2">Uncharacterized protein</fullName>
    </submittedName>
</protein>
<reference evidence="2" key="1">
    <citation type="journal article" date="2014" name="Front. Microbiol.">
        <title>High frequency of phylogenetically diverse reductive dehalogenase-homologous genes in deep subseafloor sedimentary metagenomes.</title>
        <authorList>
            <person name="Kawai M."/>
            <person name="Futagami T."/>
            <person name="Toyoda A."/>
            <person name="Takaki Y."/>
            <person name="Nishi S."/>
            <person name="Hori S."/>
            <person name="Arai W."/>
            <person name="Tsubouchi T."/>
            <person name="Morono Y."/>
            <person name="Uchiyama I."/>
            <person name="Ito T."/>
            <person name="Fujiyama A."/>
            <person name="Inagaki F."/>
            <person name="Takami H."/>
        </authorList>
    </citation>
    <scope>NUCLEOTIDE SEQUENCE</scope>
    <source>
        <strain evidence="2">Expedition CK06-06</strain>
    </source>
</reference>
<comment type="caution">
    <text evidence="2">The sequence shown here is derived from an EMBL/GenBank/DDBJ whole genome shotgun (WGS) entry which is preliminary data.</text>
</comment>
<evidence type="ECO:0000256" key="1">
    <source>
        <dbReference type="ARBA" id="ARBA00022729"/>
    </source>
</evidence>
<dbReference type="NCBIfam" id="NF037995">
    <property type="entry name" value="TRAP_S1"/>
    <property type="match status" value="1"/>
</dbReference>
<accession>X1MTR8</accession>
<dbReference type="EMBL" id="BARV01025883">
    <property type="protein sequence ID" value="GAI34678.1"/>
    <property type="molecule type" value="Genomic_DNA"/>
</dbReference>
<dbReference type="AlphaFoldDB" id="X1MTR8"/>
<dbReference type="GO" id="GO:0030246">
    <property type="term" value="F:carbohydrate binding"/>
    <property type="evidence" value="ECO:0007669"/>
    <property type="project" value="TreeGrafter"/>
</dbReference>
<dbReference type="InterPro" id="IPR018389">
    <property type="entry name" value="DctP_fam"/>
</dbReference>
<gene>
    <name evidence="2" type="ORF">S06H3_41929</name>
</gene>
<sequence>MRFFEVNKYITLTGHTYESEPLTMSMKTWNKLPEEYQKILVEATAEALEYSRKIAVEQESEFFQKIKDSGICQIDEVDIAPFAEKTKAVGRSLKA</sequence>
<keyword evidence="1" id="KW-0732">Signal</keyword>
<feature type="non-terminal residue" evidence="2">
    <location>
        <position position="95"/>
    </location>
</feature>
<name>X1MTR8_9ZZZZ</name>
<dbReference type="PANTHER" id="PTHR33376:SF2">
    <property type="entry name" value="DICARBOXYLATE-BINDING PERIPLASMIC PROTEIN"/>
    <property type="match status" value="1"/>
</dbReference>
<dbReference type="InterPro" id="IPR038404">
    <property type="entry name" value="TRAP_DctP_sf"/>
</dbReference>
<dbReference type="Gene3D" id="3.40.190.170">
    <property type="entry name" value="Bacterial extracellular solute-binding protein, family 7"/>
    <property type="match status" value="1"/>
</dbReference>
<dbReference type="Pfam" id="PF03480">
    <property type="entry name" value="DctP"/>
    <property type="match status" value="1"/>
</dbReference>
<organism evidence="2">
    <name type="scientific">marine sediment metagenome</name>
    <dbReference type="NCBI Taxonomy" id="412755"/>
    <lineage>
        <taxon>unclassified sequences</taxon>
        <taxon>metagenomes</taxon>
        <taxon>ecological metagenomes</taxon>
    </lineage>
</organism>
<dbReference type="PANTHER" id="PTHR33376">
    <property type="match status" value="1"/>
</dbReference>
<dbReference type="GO" id="GO:0055085">
    <property type="term" value="P:transmembrane transport"/>
    <property type="evidence" value="ECO:0007669"/>
    <property type="project" value="InterPro"/>
</dbReference>